<proteinExistence type="predicted"/>
<reference evidence="1" key="1">
    <citation type="journal article" date="2014" name="Int. J. Syst. Evol. Microbiol.">
        <title>Complete genome of a new Firmicutes species belonging to the dominant human colonic microbiota ('Ruminococcus bicirculans') reveals two chromosomes and a selective capacity to utilize plant glucans.</title>
        <authorList>
            <consortium name="NISC Comparative Sequencing Program"/>
            <person name="Wegmann U."/>
            <person name="Louis P."/>
            <person name="Goesmann A."/>
            <person name="Henrissat B."/>
            <person name="Duncan S.H."/>
            <person name="Flint H.J."/>
        </authorList>
    </citation>
    <scope>NUCLEOTIDE SEQUENCE</scope>
    <source>
        <strain evidence="1">VKM Ac-1246</strain>
    </source>
</reference>
<accession>A0ABQ5SWQ4</accession>
<dbReference type="EMBL" id="BSEL01000005">
    <property type="protein sequence ID" value="GLJ68605.1"/>
    <property type="molecule type" value="Genomic_DNA"/>
</dbReference>
<comment type="caution">
    <text evidence="1">The sequence shown here is derived from an EMBL/GenBank/DDBJ whole genome shotgun (WGS) entry which is preliminary data.</text>
</comment>
<name>A0ABQ5SWQ4_9ACTN</name>
<dbReference type="Proteomes" id="UP001142292">
    <property type="component" value="Unassembled WGS sequence"/>
</dbReference>
<reference evidence="1" key="2">
    <citation type="submission" date="2023-01" db="EMBL/GenBank/DDBJ databases">
        <authorList>
            <person name="Sun Q."/>
            <person name="Evtushenko L."/>
        </authorList>
    </citation>
    <scope>NUCLEOTIDE SEQUENCE</scope>
    <source>
        <strain evidence="1">VKM Ac-1246</strain>
    </source>
</reference>
<dbReference type="RefSeq" id="WP_189118886.1">
    <property type="nucleotide sequence ID" value="NZ_BMRK01000009.1"/>
</dbReference>
<protein>
    <submittedName>
        <fullName evidence="1">Uncharacterized protein</fullName>
    </submittedName>
</protein>
<evidence type="ECO:0000313" key="2">
    <source>
        <dbReference type="Proteomes" id="UP001142292"/>
    </source>
</evidence>
<gene>
    <name evidence="1" type="ORF">GCM10017579_26410</name>
</gene>
<sequence length="91" mass="9692">MNDAVATQVEVEWALTGDTGAPADLVDEVLTTLRDTGRVPEAGVDVLRAAAFRLAAEDRVDEIGQAWLELLDAVRAHPDAALTDLPPARTD</sequence>
<organism evidence="1 2">
    <name type="scientific">Nocardioides luteus</name>
    <dbReference type="NCBI Taxonomy" id="1844"/>
    <lineage>
        <taxon>Bacteria</taxon>
        <taxon>Bacillati</taxon>
        <taxon>Actinomycetota</taxon>
        <taxon>Actinomycetes</taxon>
        <taxon>Propionibacteriales</taxon>
        <taxon>Nocardioidaceae</taxon>
        <taxon>Nocardioides</taxon>
    </lineage>
</organism>
<evidence type="ECO:0000313" key="1">
    <source>
        <dbReference type="EMBL" id="GLJ68605.1"/>
    </source>
</evidence>
<keyword evidence="2" id="KW-1185">Reference proteome</keyword>